<keyword evidence="2" id="KW-1185">Reference proteome</keyword>
<gene>
    <name evidence="1" type="ORF">CLV96_4004</name>
</gene>
<dbReference type="RefSeq" id="WP_004787810.1">
    <property type="nucleotide sequence ID" value="NZ_SORO01000010.1"/>
</dbReference>
<accession>A0A4R8MI94</accession>
<dbReference type="OrthoDB" id="343622at2"/>
<evidence type="ECO:0000313" key="1">
    <source>
        <dbReference type="EMBL" id="TDY66036.1"/>
    </source>
</evidence>
<dbReference type="STRING" id="1193051.LEP1GSC017_3979"/>
<proteinExistence type="predicted"/>
<dbReference type="AlphaFoldDB" id="A0A4R8MI94"/>
<comment type="caution">
    <text evidence="1">The sequence shown here is derived from an EMBL/GenBank/DDBJ whole genome shotgun (WGS) entry which is preliminary data.</text>
</comment>
<evidence type="ECO:0000313" key="2">
    <source>
        <dbReference type="Proteomes" id="UP000294684"/>
    </source>
</evidence>
<dbReference type="Proteomes" id="UP000294684">
    <property type="component" value="Unassembled WGS sequence"/>
</dbReference>
<protein>
    <submittedName>
        <fullName evidence="1">Uncharacterized protein</fullName>
    </submittedName>
</protein>
<reference evidence="1 2" key="1">
    <citation type="submission" date="2019-03" db="EMBL/GenBank/DDBJ databases">
        <title>Genomic Encyclopedia of Archaeal and Bacterial Type Strains, Phase II (KMG-II): from individual species to whole genera.</title>
        <authorList>
            <person name="Goeker M."/>
        </authorList>
    </citation>
    <scope>NUCLEOTIDE SEQUENCE [LARGE SCALE GENOMIC DNA]</scope>
    <source>
        <strain evidence="1 2">DSM 21537</strain>
    </source>
</reference>
<dbReference type="GeneID" id="79829237"/>
<name>A0A4R8MI94_LEPME</name>
<dbReference type="EMBL" id="SORO01000010">
    <property type="protein sequence ID" value="TDY66036.1"/>
    <property type="molecule type" value="Genomic_DNA"/>
</dbReference>
<organism evidence="1 2">
    <name type="scientific">Leptospira meyeri</name>
    <dbReference type="NCBI Taxonomy" id="29508"/>
    <lineage>
        <taxon>Bacteria</taxon>
        <taxon>Pseudomonadati</taxon>
        <taxon>Spirochaetota</taxon>
        <taxon>Spirochaetia</taxon>
        <taxon>Leptospirales</taxon>
        <taxon>Leptospiraceae</taxon>
        <taxon>Leptospira</taxon>
    </lineage>
</organism>
<sequence>MKNNLITFTLFISILSSEMYSQNLESTDSTFQLPSLIFQNSKGNNIKSDADGFVTKIIKNKDDRFIVFIKTNSTFYFKNSELTESYDLIYGNLATVFVKDNEKIRYGTAIGSCDPECFVTSSFDKLSPFPIRLSQRKALKFDNFFFFTPDWINRNNTNFLSFRINSSLQNFLNNYFKRWKDENDEPSDFTIFHTNSIDRIRFQITLSEYPTDTIRTEGLLQTEQQIYSTSNLFFSENVITKFKISGYSPVIFWQKNYDKYLKEEYKLNSPLFIYGSVTTIDHINKRIYICARDFTQIDDEKVIKDRIAEYKNL</sequence>